<evidence type="ECO:0000313" key="1">
    <source>
        <dbReference type="EMBL" id="EJX08760.1"/>
    </source>
</evidence>
<gene>
    <name evidence="1" type="ORF">EVA_03132</name>
</gene>
<comment type="caution">
    <text evidence="1">The sequence shown here is derived from an EMBL/GenBank/DDBJ whole genome shotgun (WGS) entry which is preliminary data.</text>
</comment>
<name>J9H4K9_9ZZZZ</name>
<organism evidence="1">
    <name type="scientific">gut metagenome</name>
    <dbReference type="NCBI Taxonomy" id="749906"/>
    <lineage>
        <taxon>unclassified sequences</taxon>
        <taxon>metagenomes</taxon>
        <taxon>organismal metagenomes</taxon>
    </lineage>
</organism>
<sequence length="36" mass="3948">MLNQDATQLIFSIINVIGPFDGNARTHIRLQGGSYS</sequence>
<reference evidence="1" key="1">
    <citation type="journal article" date="2012" name="PLoS ONE">
        <title>Gene sets for utilization of primary and secondary nutrition supplies in the distal gut of endangered iberian lynx.</title>
        <authorList>
            <person name="Alcaide M."/>
            <person name="Messina E."/>
            <person name="Richter M."/>
            <person name="Bargiela R."/>
            <person name="Peplies J."/>
            <person name="Huws S.A."/>
            <person name="Newbold C.J."/>
            <person name="Golyshin P.N."/>
            <person name="Simon M.A."/>
            <person name="Lopez G."/>
            <person name="Yakimov M.M."/>
            <person name="Ferrer M."/>
        </authorList>
    </citation>
    <scope>NUCLEOTIDE SEQUENCE</scope>
</reference>
<proteinExistence type="predicted"/>
<dbReference type="AlphaFoldDB" id="J9H4K9"/>
<protein>
    <submittedName>
        <fullName evidence="1">Uncharacterized protein</fullName>
    </submittedName>
</protein>
<accession>J9H4K9</accession>
<dbReference type="EMBL" id="AMCI01000550">
    <property type="protein sequence ID" value="EJX08760.1"/>
    <property type="molecule type" value="Genomic_DNA"/>
</dbReference>